<dbReference type="AlphaFoldDB" id="A0A1B8P6U6"/>
<feature type="domain" description="SDH C-terminal" evidence="2">
    <location>
        <begin position="103"/>
        <end position="129"/>
    </location>
</feature>
<dbReference type="Proteomes" id="UP000092504">
    <property type="component" value="Unassembled WGS sequence"/>
</dbReference>
<dbReference type="GO" id="GO:0004764">
    <property type="term" value="F:shikimate 3-dehydrogenase (NADP+) activity"/>
    <property type="evidence" value="ECO:0007669"/>
    <property type="project" value="UniProtKB-EC"/>
</dbReference>
<comment type="caution">
    <text evidence="3">The sequence shown here is derived from an EMBL/GenBank/DDBJ whole genome shotgun (WGS) entry which is preliminary data.</text>
</comment>
<sequence>MLEPLLEAAPANLFIANRTAAKAEALAADFADLGEVAGGGFDAVRGPFDLVINGTSASLAGDLPPLPDDLFAEGGVAYDMMYGSEPTVFLRWAGERGARTIDGLGMLVGQAAESFRLWRGKHPDVAPVLDMLRRSL</sequence>
<dbReference type="PANTHER" id="PTHR21089">
    <property type="entry name" value="SHIKIMATE DEHYDROGENASE"/>
    <property type="match status" value="1"/>
</dbReference>
<reference evidence="3 4" key="1">
    <citation type="submission" date="2016-06" db="EMBL/GenBank/DDBJ databases">
        <title>Genome sequence of halotolerant plant growth promoting strain of Halomonas elongata HEK1 isolated from salterns of Rann of Kutch, Gujarat, India.</title>
        <authorList>
            <person name="Gaba S."/>
            <person name="Singh R.N."/>
            <person name="Abrol S."/>
            <person name="Kaushik R."/>
            <person name="Saxena A.K."/>
        </authorList>
    </citation>
    <scope>NUCLEOTIDE SEQUENCE [LARGE SCALE GENOMIC DNA]</scope>
    <source>
        <strain evidence="3 4">HEK1</strain>
    </source>
</reference>
<dbReference type="InterPro" id="IPR022893">
    <property type="entry name" value="Shikimate_DH_fam"/>
</dbReference>
<dbReference type="InterPro" id="IPR036291">
    <property type="entry name" value="NAD(P)-bd_dom_sf"/>
</dbReference>
<dbReference type="SUPFAM" id="SSF51735">
    <property type="entry name" value="NAD(P)-binding Rossmann-fold domains"/>
    <property type="match status" value="1"/>
</dbReference>
<gene>
    <name evidence="3" type="primary">aroE</name>
    <name evidence="3" type="ORF">A8U91_02386</name>
</gene>
<dbReference type="PANTHER" id="PTHR21089:SF1">
    <property type="entry name" value="BIFUNCTIONAL 3-DEHYDROQUINATE DEHYDRATASE_SHIKIMATE DEHYDROGENASE, CHLOROPLASTIC"/>
    <property type="match status" value="1"/>
</dbReference>
<dbReference type="EC" id="1.1.1.25" evidence="3"/>
<dbReference type="PATRIC" id="fig|2746.7.peg.2448"/>
<evidence type="ECO:0000256" key="1">
    <source>
        <dbReference type="ARBA" id="ARBA00022857"/>
    </source>
</evidence>
<dbReference type="CDD" id="cd01065">
    <property type="entry name" value="NAD_bind_Shikimate_DH"/>
    <property type="match status" value="1"/>
</dbReference>
<dbReference type="GO" id="GO:0005829">
    <property type="term" value="C:cytosol"/>
    <property type="evidence" value="ECO:0007669"/>
    <property type="project" value="TreeGrafter"/>
</dbReference>
<dbReference type="GO" id="GO:0009423">
    <property type="term" value="P:chorismate biosynthetic process"/>
    <property type="evidence" value="ECO:0007669"/>
    <property type="project" value="TreeGrafter"/>
</dbReference>
<evidence type="ECO:0000313" key="3">
    <source>
        <dbReference type="EMBL" id="OBX38006.1"/>
    </source>
</evidence>
<dbReference type="GO" id="GO:0050661">
    <property type="term" value="F:NADP binding"/>
    <property type="evidence" value="ECO:0007669"/>
    <property type="project" value="TreeGrafter"/>
</dbReference>
<dbReference type="GO" id="GO:0019632">
    <property type="term" value="P:shikimate metabolic process"/>
    <property type="evidence" value="ECO:0007669"/>
    <property type="project" value="TreeGrafter"/>
</dbReference>
<keyword evidence="1" id="KW-0521">NADP</keyword>
<evidence type="ECO:0000313" key="4">
    <source>
        <dbReference type="Proteomes" id="UP000092504"/>
    </source>
</evidence>
<dbReference type="Gene3D" id="3.40.50.720">
    <property type="entry name" value="NAD(P)-binding Rossmann-like Domain"/>
    <property type="match status" value="1"/>
</dbReference>
<keyword evidence="3" id="KW-0560">Oxidoreductase</keyword>
<dbReference type="Pfam" id="PF18317">
    <property type="entry name" value="SDH_C"/>
    <property type="match status" value="1"/>
</dbReference>
<dbReference type="EMBL" id="MAJD01000001">
    <property type="protein sequence ID" value="OBX38006.1"/>
    <property type="molecule type" value="Genomic_DNA"/>
</dbReference>
<protein>
    <submittedName>
        <fullName evidence="3">Shikimate dehydrogenase</fullName>
        <ecNumber evidence="3">1.1.1.25</ecNumber>
    </submittedName>
</protein>
<accession>A0A1B8P6U6</accession>
<proteinExistence type="predicted"/>
<evidence type="ECO:0000259" key="2">
    <source>
        <dbReference type="Pfam" id="PF18317"/>
    </source>
</evidence>
<dbReference type="InterPro" id="IPR041121">
    <property type="entry name" value="SDH_C"/>
</dbReference>
<name>A0A1B8P6U6_HALEL</name>
<organism evidence="3 4">
    <name type="scientific">Halomonas elongata</name>
    <dbReference type="NCBI Taxonomy" id="2746"/>
    <lineage>
        <taxon>Bacteria</taxon>
        <taxon>Pseudomonadati</taxon>
        <taxon>Pseudomonadota</taxon>
        <taxon>Gammaproteobacteria</taxon>
        <taxon>Oceanospirillales</taxon>
        <taxon>Halomonadaceae</taxon>
        <taxon>Halomonas</taxon>
    </lineage>
</organism>